<evidence type="ECO:0000313" key="1">
    <source>
        <dbReference type="EMBL" id="KAF4358643.1"/>
    </source>
</evidence>
<sequence length="97" mass="11120">MMTKLLAVIDFLRKKTEGAIDIVVVMHFFFYPESFLLSFLCKVLQILTQETTPTSDLIATVKHLYETKLKDVSILIPMLSSLSKNEVCVIRTFVAHR</sequence>
<name>A0A7J6EJQ7_CANSA</name>
<dbReference type="PANTHER" id="PTHR47184">
    <property type="entry name" value="PHOSPHATIDYLINOSITOL 3-AND 4-KINASE FAMILY PROTEIN-RELATED"/>
    <property type="match status" value="1"/>
</dbReference>
<dbReference type="Proteomes" id="UP000583929">
    <property type="component" value="Unassembled WGS sequence"/>
</dbReference>
<comment type="caution">
    <text evidence="1">The sequence shown here is derived from an EMBL/GenBank/DDBJ whole genome shotgun (WGS) entry which is preliminary data.</text>
</comment>
<proteinExistence type="predicted"/>
<organism evidence="1 2">
    <name type="scientific">Cannabis sativa</name>
    <name type="common">Hemp</name>
    <name type="synonym">Marijuana</name>
    <dbReference type="NCBI Taxonomy" id="3483"/>
    <lineage>
        <taxon>Eukaryota</taxon>
        <taxon>Viridiplantae</taxon>
        <taxon>Streptophyta</taxon>
        <taxon>Embryophyta</taxon>
        <taxon>Tracheophyta</taxon>
        <taxon>Spermatophyta</taxon>
        <taxon>Magnoliopsida</taxon>
        <taxon>eudicotyledons</taxon>
        <taxon>Gunneridae</taxon>
        <taxon>Pentapetalae</taxon>
        <taxon>rosids</taxon>
        <taxon>fabids</taxon>
        <taxon>Rosales</taxon>
        <taxon>Cannabaceae</taxon>
        <taxon>Cannabis</taxon>
    </lineage>
</organism>
<protein>
    <submittedName>
        <fullName evidence="1">Uncharacterized protein</fullName>
    </submittedName>
</protein>
<dbReference type="AlphaFoldDB" id="A0A7J6EJQ7"/>
<gene>
    <name evidence="1" type="ORF">G4B88_007893</name>
</gene>
<reference evidence="1 2" key="1">
    <citation type="journal article" date="2020" name="bioRxiv">
        <title>Sequence and annotation of 42 cannabis genomes reveals extensive copy number variation in cannabinoid synthesis and pathogen resistance genes.</title>
        <authorList>
            <person name="Mckernan K.J."/>
            <person name="Helbert Y."/>
            <person name="Kane L.T."/>
            <person name="Ebling H."/>
            <person name="Zhang L."/>
            <person name="Liu B."/>
            <person name="Eaton Z."/>
            <person name="Mclaughlin S."/>
            <person name="Kingan S."/>
            <person name="Baybayan P."/>
            <person name="Concepcion G."/>
            <person name="Jordan M."/>
            <person name="Riva A."/>
            <person name="Barbazuk W."/>
            <person name="Harkins T."/>
        </authorList>
    </citation>
    <scope>NUCLEOTIDE SEQUENCE [LARGE SCALE GENOMIC DNA]</scope>
    <source>
        <strain evidence="2">cv. Jamaican Lion 4</strain>
        <tissue evidence="1">Leaf</tissue>
    </source>
</reference>
<keyword evidence="2" id="KW-1185">Reference proteome</keyword>
<dbReference type="PANTHER" id="PTHR47184:SF3">
    <property type="entry name" value="PHOSPHATIDYLINOSITOL 3-AND 4-KINASE FAMILY PROTEIN-RELATED"/>
    <property type="match status" value="1"/>
</dbReference>
<accession>A0A7J6EJQ7</accession>
<dbReference type="EMBL" id="JAATIQ010000379">
    <property type="protein sequence ID" value="KAF4358643.1"/>
    <property type="molecule type" value="Genomic_DNA"/>
</dbReference>
<evidence type="ECO:0000313" key="2">
    <source>
        <dbReference type="Proteomes" id="UP000583929"/>
    </source>
</evidence>